<keyword evidence="11" id="KW-1185">Reference proteome</keyword>
<comment type="caution">
    <text evidence="9">The sequence shown here is derived from an EMBL/GenBank/DDBJ whole genome shotgun (WGS) entry which is preliminary data.</text>
</comment>
<proteinExistence type="predicted"/>
<dbReference type="EC" id="2.7.13.3" evidence="2"/>
<feature type="chain" id="PRO_5044235895" description="histidine kinase" evidence="7">
    <location>
        <begin position="24"/>
        <end position="311"/>
    </location>
</feature>
<evidence type="ECO:0000256" key="4">
    <source>
        <dbReference type="ARBA" id="ARBA00022777"/>
    </source>
</evidence>
<dbReference type="AlphaFoldDB" id="A0AB36NWU5"/>
<evidence type="ECO:0000313" key="10">
    <source>
        <dbReference type="EMBL" id="SHM41345.1"/>
    </source>
</evidence>
<accession>A0AB36NWU5</accession>
<feature type="transmembrane region" description="Helical" evidence="6">
    <location>
        <begin position="64"/>
        <end position="83"/>
    </location>
</feature>
<protein>
    <recommendedName>
        <fullName evidence="2">histidine kinase</fullName>
        <ecNumber evidence="2">2.7.13.3</ecNumber>
    </recommendedName>
</protein>
<dbReference type="EMBL" id="MUHB01000022">
    <property type="protein sequence ID" value="OXB00649.1"/>
    <property type="molecule type" value="Genomic_DNA"/>
</dbReference>
<organism evidence="9 12">
    <name type="scientific">Flavobacterium pectinovorum</name>
    <dbReference type="NCBI Taxonomy" id="29533"/>
    <lineage>
        <taxon>Bacteria</taxon>
        <taxon>Pseudomonadati</taxon>
        <taxon>Bacteroidota</taxon>
        <taxon>Flavobacteriia</taxon>
        <taxon>Flavobacteriales</taxon>
        <taxon>Flavobacteriaceae</taxon>
        <taxon>Flavobacterium</taxon>
    </lineage>
</organism>
<evidence type="ECO:0000256" key="1">
    <source>
        <dbReference type="ARBA" id="ARBA00000085"/>
    </source>
</evidence>
<keyword evidence="3" id="KW-0808">Transferase</keyword>
<evidence type="ECO:0000256" key="2">
    <source>
        <dbReference type="ARBA" id="ARBA00012438"/>
    </source>
</evidence>
<dbReference type="PROSITE" id="PS50109">
    <property type="entry name" value="HIS_KIN"/>
    <property type="match status" value="1"/>
</dbReference>
<keyword evidence="4 9" id="KW-0418">Kinase</keyword>
<dbReference type="PANTHER" id="PTHR24421">
    <property type="entry name" value="NITRATE/NITRITE SENSOR PROTEIN NARX-RELATED"/>
    <property type="match status" value="1"/>
</dbReference>
<dbReference type="InterPro" id="IPR036890">
    <property type="entry name" value="HATPase_C_sf"/>
</dbReference>
<dbReference type="Gene3D" id="3.30.565.10">
    <property type="entry name" value="Histidine kinase-like ATPase, C-terminal domain"/>
    <property type="match status" value="1"/>
</dbReference>
<dbReference type="SUPFAM" id="SSF55874">
    <property type="entry name" value="ATPase domain of HSP90 chaperone/DNA topoisomerase II/histidine kinase"/>
    <property type="match status" value="1"/>
</dbReference>
<keyword evidence="6" id="KW-0812">Transmembrane</keyword>
<dbReference type="Proteomes" id="UP000184216">
    <property type="component" value="Unassembled WGS sequence"/>
</dbReference>
<dbReference type="InterPro" id="IPR003594">
    <property type="entry name" value="HATPase_dom"/>
</dbReference>
<dbReference type="GO" id="GO:0004673">
    <property type="term" value="F:protein histidine kinase activity"/>
    <property type="evidence" value="ECO:0007669"/>
    <property type="project" value="UniProtKB-EC"/>
</dbReference>
<sequence>MFTFRIFILFVFLSAFSSASVFNQYDVSSKVTGSKEFKKEINSDNSIVKKEQFLELEKSTNKKIVSFYIVLTIVLMVLLYFVYQNDKLKRKNKQKDIQQKIQLNIINAGIDGQENERKKIASFLHDNINSLLSSVGLHLNTFTVQNAIKSEELLKAKTILEEAHDRLRDMSHDLIPTLLVRFGLVYALEDLCEKNSNSGLLFKFTSSVPTTKRYNEKFEIKLYFIVSELFSNIIKHSAAKNAQISLHEKQNRLIIIIHDDGKGFNAEKLHQEGFGLNRIRARIKKLKGSFNIISRANESTGTSIKIKVPTS</sequence>
<dbReference type="PANTHER" id="PTHR24421:SF10">
    <property type="entry name" value="NITRATE_NITRITE SENSOR PROTEIN NARQ"/>
    <property type="match status" value="1"/>
</dbReference>
<dbReference type="Pfam" id="PF02518">
    <property type="entry name" value="HATPase_c"/>
    <property type="match status" value="1"/>
</dbReference>
<feature type="domain" description="Histidine kinase" evidence="8">
    <location>
        <begin position="221"/>
        <end position="311"/>
    </location>
</feature>
<dbReference type="Gene3D" id="1.20.5.1930">
    <property type="match status" value="1"/>
</dbReference>
<evidence type="ECO:0000313" key="12">
    <source>
        <dbReference type="Proteomes" id="UP000198431"/>
    </source>
</evidence>
<dbReference type="EMBL" id="FRBX01000003">
    <property type="protein sequence ID" value="SHM41345.1"/>
    <property type="molecule type" value="Genomic_DNA"/>
</dbReference>
<dbReference type="CDD" id="cd16917">
    <property type="entry name" value="HATPase_UhpB-NarQ-NarX-like"/>
    <property type="match status" value="1"/>
</dbReference>
<keyword evidence="5" id="KW-0902">Two-component regulatory system</keyword>
<keyword evidence="7" id="KW-0732">Signal</keyword>
<evidence type="ECO:0000313" key="9">
    <source>
        <dbReference type="EMBL" id="OXB00649.1"/>
    </source>
</evidence>
<dbReference type="InterPro" id="IPR005467">
    <property type="entry name" value="His_kinase_dom"/>
</dbReference>
<dbReference type="Proteomes" id="UP000198431">
    <property type="component" value="Unassembled WGS sequence"/>
</dbReference>
<comment type="catalytic activity">
    <reaction evidence="1">
        <text>ATP + protein L-histidine = ADP + protein N-phospho-L-histidine.</text>
        <dbReference type="EC" id="2.7.13.3"/>
    </reaction>
</comment>
<dbReference type="GO" id="GO:0000160">
    <property type="term" value="P:phosphorelay signal transduction system"/>
    <property type="evidence" value="ECO:0007669"/>
    <property type="project" value="UniProtKB-KW"/>
</dbReference>
<reference evidence="10 11" key="2">
    <citation type="submission" date="2016-11" db="EMBL/GenBank/DDBJ databases">
        <authorList>
            <person name="Varghese N."/>
            <person name="Submissions S."/>
        </authorList>
    </citation>
    <scope>NUCLEOTIDE SEQUENCE [LARGE SCALE GENOMIC DNA]</scope>
    <source>
        <strain evidence="10 11">DSM 6368</strain>
    </source>
</reference>
<evidence type="ECO:0000313" key="11">
    <source>
        <dbReference type="Proteomes" id="UP000184216"/>
    </source>
</evidence>
<evidence type="ECO:0000256" key="6">
    <source>
        <dbReference type="SAM" id="Phobius"/>
    </source>
</evidence>
<feature type="signal peptide" evidence="7">
    <location>
        <begin position="1"/>
        <end position="23"/>
    </location>
</feature>
<evidence type="ECO:0000256" key="7">
    <source>
        <dbReference type="SAM" id="SignalP"/>
    </source>
</evidence>
<reference evidence="9 12" key="1">
    <citation type="submission" date="2016-11" db="EMBL/GenBank/DDBJ databases">
        <title>Whole genomes of Flavobacteriaceae.</title>
        <authorList>
            <person name="Stine C."/>
            <person name="Li C."/>
            <person name="Tadesse D."/>
        </authorList>
    </citation>
    <scope>NUCLEOTIDE SEQUENCE [LARGE SCALE GENOMIC DNA]</scope>
    <source>
        <strain evidence="9 12">ATCC 19366</strain>
    </source>
</reference>
<keyword evidence="6" id="KW-0472">Membrane</keyword>
<evidence type="ECO:0000256" key="5">
    <source>
        <dbReference type="ARBA" id="ARBA00023012"/>
    </source>
</evidence>
<evidence type="ECO:0000259" key="8">
    <source>
        <dbReference type="PROSITE" id="PS50109"/>
    </source>
</evidence>
<keyword evidence="6" id="KW-1133">Transmembrane helix</keyword>
<dbReference type="RefSeq" id="WP_073395211.1">
    <property type="nucleotide sequence ID" value="NZ_FRBX01000003.1"/>
</dbReference>
<gene>
    <name evidence="9" type="ORF">B0A72_19670</name>
    <name evidence="10" type="ORF">SAMN05444387_2432</name>
</gene>
<dbReference type="InterPro" id="IPR050482">
    <property type="entry name" value="Sensor_HK_TwoCompSys"/>
</dbReference>
<name>A0AB36NWU5_9FLAO</name>
<evidence type="ECO:0000256" key="3">
    <source>
        <dbReference type="ARBA" id="ARBA00022679"/>
    </source>
</evidence>